<reference evidence="1" key="2">
    <citation type="submission" date="2020-11" db="EMBL/GenBank/DDBJ databases">
        <authorList>
            <person name="McCartney M.A."/>
            <person name="Auch B."/>
            <person name="Kono T."/>
            <person name="Mallez S."/>
            <person name="Becker A."/>
            <person name="Gohl D.M."/>
            <person name="Silverstein K.A.T."/>
            <person name="Koren S."/>
            <person name="Bechman K.B."/>
            <person name="Herman A."/>
            <person name="Abrahante J.E."/>
            <person name="Garbe J."/>
        </authorList>
    </citation>
    <scope>NUCLEOTIDE SEQUENCE</scope>
    <source>
        <strain evidence="1">Duluth1</strain>
        <tissue evidence="1">Whole animal</tissue>
    </source>
</reference>
<dbReference type="Proteomes" id="UP000828390">
    <property type="component" value="Unassembled WGS sequence"/>
</dbReference>
<gene>
    <name evidence="1" type="ORF">DPMN_145641</name>
</gene>
<keyword evidence="2" id="KW-1185">Reference proteome</keyword>
<dbReference type="EMBL" id="JAIWYP010000007">
    <property type="protein sequence ID" value="KAH3792150.1"/>
    <property type="molecule type" value="Genomic_DNA"/>
</dbReference>
<sequence length="51" mass="5479">MLSPVCGWFLDVSPMLIVGTFTYPSIVDEVGVRKCEFGTLGAAYGIWPTGP</sequence>
<reference evidence="1" key="1">
    <citation type="journal article" date="2019" name="bioRxiv">
        <title>The Genome of the Zebra Mussel, Dreissena polymorpha: A Resource for Invasive Species Research.</title>
        <authorList>
            <person name="McCartney M.A."/>
            <person name="Auch B."/>
            <person name="Kono T."/>
            <person name="Mallez S."/>
            <person name="Zhang Y."/>
            <person name="Obille A."/>
            <person name="Becker A."/>
            <person name="Abrahante J.E."/>
            <person name="Garbe J."/>
            <person name="Badalamenti J.P."/>
            <person name="Herman A."/>
            <person name="Mangelson H."/>
            <person name="Liachko I."/>
            <person name="Sullivan S."/>
            <person name="Sone E.D."/>
            <person name="Koren S."/>
            <person name="Silverstein K.A.T."/>
            <person name="Beckman K.B."/>
            <person name="Gohl D.M."/>
        </authorList>
    </citation>
    <scope>NUCLEOTIDE SEQUENCE</scope>
    <source>
        <strain evidence="1">Duluth1</strain>
        <tissue evidence="1">Whole animal</tissue>
    </source>
</reference>
<protein>
    <submittedName>
        <fullName evidence="1">Uncharacterized protein</fullName>
    </submittedName>
</protein>
<accession>A0A9D4F8Y7</accession>
<proteinExistence type="predicted"/>
<name>A0A9D4F8Y7_DREPO</name>
<organism evidence="1 2">
    <name type="scientific">Dreissena polymorpha</name>
    <name type="common">Zebra mussel</name>
    <name type="synonym">Mytilus polymorpha</name>
    <dbReference type="NCBI Taxonomy" id="45954"/>
    <lineage>
        <taxon>Eukaryota</taxon>
        <taxon>Metazoa</taxon>
        <taxon>Spiralia</taxon>
        <taxon>Lophotrochozoa</taxon>
        <taxon>Mollusca</taxon>
        <taxon>Bivalvia</taxon>
        <taxon>Autobranchia</taxon>
        <taxon>Heteroconchia</taxon>
        <taxon>Euheterodonta</taxon>
        <taxon>Imparidentia</taxon>
        <taxon>Neoheterodontei</taxon>
        <taxon>Myida</taxon>
        <taxon>Dreissenoidea</taxon>
        <taxon>Dreissenidae</taxon>
        <taxon>Dreissena</taxon>
    </lineage>
</organism>
<evidence type="ECO:0000313" key="2">
    <source>
        <dbReference type="Proteomes" id="UP000828390"/>
    </source>
</evidence>
<dbReference type="AlphaFoldDB" id="A0A9D4F8Y7"/>
<evidence type="ECO:0000313" key="1">
    <source>
        <dbReference type="EMBL" id="KAH3792150.1"/>
    </source>
</evidence>
<comment type="caution">
    <text evidence="1">The sequence shown here is derived from an EMBL/GenBank/DDBJ whole genome shotgun (WGS) entry which is preliminary data.</text>
</comment>